<sequence length="125" mass="14438">MDSKAMIVAERPSILLSELRCGTYSVLGYFWDFDATSSQRISTYQKLEQQWATVRAETPGAAVYQNEADVYEPDYIDAFWGSANYEQLSSIKQKYDPNHLLDCWHCVGWKGQQDSRFQCYPDISN</sequence>
<dbReference type="InterPro" id="IPR016164">
    <property type="entry name" value="FAD-linked_Oxase-like_C"/>
</dbReference>
<dbReference type="AlphaFoldDB" id="A0A9P5N6L2"/>
<evidence type="ECO:0000256" key="1">
    <source>
        <dbReference type="ARBA" id="ARBA00022630"/>
    </source>
</evidence>
<dbReference type="Gene3D" id="3.30.465.10">
    <property type="match status" value="1"/>
</dbReference>
<reference evidence="4" key="1">
    <citation type="submission" date="2020-11" db="EMBL/GenBank/DDBJ databases">
        <authorList>
            <consortium name="DOE Joint Genome Institute"/>
            <person name="Ahrendt S."/>
            <person name="Riley R."/>
            <person name="Andreopoulos W."/>
            <person name="LaButti K."/>
            <person name="Pangilinan J."/>
            <person name="Ruiz-duenas F.J."/>
            <person name="Barrasa J.M."/>
            <person name="Sanchez-Garcia M."/>
            <person name="Camarero S."/>
            <person name="Miyauchi S."/>
            <person name="Serrano A."/>
            <person name="Linde D."/>
            <person name="Babiker R."/>
            <person name="Drula E."/>
            <person name="Ayuso-Fernandez I."/>
            <person name="Pacheco R."/>
            <person name="Padilla G."/>
            <person name="Ferreira P."/>
            <person name="Barriuso J."/>
            <person name="Kellner H."/>
            <person name="Castanera R."/>
            <person name="Alfaro M."/>
            <person name="Ramirez L."/>
            <person name="Pisabarro A.G."/>
            <person name="Kuo A."/>
            <person name="Tritt A."/>
            <person name="Lipzen A."/>
            <person name="He G."/>
            <person name="Yan M."/>
            <person name="Ng V."/>
            <person name="Cullen D."/>
            <person name="Martin F."/>
            <person name="Rosso M.-N."/>
            <person name="Henrissat B."/>
            <person name="Hibbett D."/>
            <person name="Martinez A.T."/>
            <person name="Grigoriev I.V."/>
        </authorList>
    </citation>
    <scope>NUCLEOTIDE SEQUENCE</scope>
    <source>
        <strain evidence="4">AH 44721</strain>
    </source>
</reference>
<dbReference type="InterPro" id="IPR016169">
    <property type="entry name" value="FAD-bd_PCMH_sub2"/>
</dbReference>
<dbReference type="EMBL" id="JADNYJ010000555">
    <property type="protein sequence ID" value="KAF8868759.1"/>
    <property type="molecule type" value="Genomic_DNA"/>
</dbReference>
<dbReference type="Gene3D" id="3.40.462.20">
    <property type="match status" value="1"/>
</dbReference>
<dbReference type="SUPFAM" id="SSF55103">
    <property type="entry name" value="FAD-linked oxidases, C-terminal domain"/>
    <property type="match status" value="1"/>
</dbReference>
<proteinExistence type="predicted"/>
<keyword evidence="5" id="KW-1185">Reference proteome</keyword>
<dbReference type="Pfam" id="PF08031">
    <property type="entry name" value="BBE"/>
    <property type="match status" value="1"/>
</dbReference>
<dbReference type="Proteomes" id="UP000724874">
    <property type="component" value="Unassembled WGS sequence"/>
</dbReference>
<dbReference type="GO" id="GO:0016491">
    <property type="term" value="F:oxidoreductase activity"/>
    <property type="evidence" value="ECO:0007669"/>
    <property type="project" value="InterPro"/>
</dbReference>
<keyword evidence="1" id="KW-0285">Flavoprotein</keyword>
<keyword evidence="2" id="KW-0274">FAD</keyword>
<evidence type="ECO:0000256" key="2">
    <source>
        <dbReference type="ARBA" id="ARBA00022827"/>
    </source>
</evidence>
<dbReference type="OrthoDB" id="9983560at2759"/>
<evidence type="ECO:0000259" key="3">
    <source>
        <dbReference type="Pfam" id="PF08031"/>
    </source>
</evidence>
<evidence type="ECO:0000313" key="4">
    <source>
        <dbReference type="EMBL" id="KAF8868759.1"/>
    </source>
</evidence>
<feature type="domain" description="Berberine/berberine-like" evidence="3">
    <location>
        <begin position="63"/>
        <end position="100"/>
    </location>
</feature>
<gene>
    <name evidence="4" type="ORF">CPB84DRAFT_1857172</name>
</gene>
<name>A0A9P5N6L2_GYMJU</name>
<protein>
    <recommendedName>
        <fullName evidence="3">Berberine/berberine-like domain-containing protein</fullName>
    </recommendedName>
</protein>
<dbReference type="GO" id="GO:0050660">
    <property type="term" value="F:flavin adenine dinucleotide binding"/>
    <property type="evidence" value="ECO:0007669"/>
    <property type="project" value="InterPro"/>
</dbReference>
<organism evidence="4 5">
    <name type="scientific">Gymnopilus junonius</name>
    <name type="common">Spectacular rustgill mushroom</name>
    <name type="synonym">Gymnopilus spectabilis subsp. junonius</name>
    <dbReference type="NCBI Taxonomy" id="109634"/>
    <lineage>
        <taxon>Eukaryota</taxon>
        <taxon>Fungi</taxon>
        <taxon>Dikarya</taxon>
        <taxon>Basidiomycota</taxon>
        <taxon>Agaricomycotina</taxon>
        <taxon>Agaricomycetes</taxon>
        <taxon>Agaricomycetidae</taxon>
        <taxon>Agaricales</taxon>
        <taxon>Agaricineae</taxon>
        <taxon>Hymenogastraceae</taxon>
        <taxon>Gymnopilus</taxon>
    </lineage>
</organism>
<dbReference type="InterPro" id="IPR012951">
    <property type="entry name" value="BBE"/>
</dbReference>
<accession>A0A9P5N6L2</accession>
<comment type="caution">
    <text evidence="4">The sequence shown here is derived from an EMBL/GenBank/DDBJ whole genome shotgun (WGS) entry which is preliminary data.</text>
</comment>
<evidence type="ECO:0000313" key="5">
    <source>
        <dbReference type="Proteomes" id="UP000724874"/>
    </source>
</evidence>